<proteinExistence type="predicted"/>
<dbReference type="Gene3D" id="3.30.450.40">
    <property type="match status" value="1"/>
</dbReference>
<gene>
    <name evidence="2" type="ORF">EV664_108105</name>
</gene>
<dbReference type="InterPro" id="IPR029016">
    <property type="entry name" value="GAF-like_dom_sf"/>
</dbReference>
<evidence type="ECO:0000313" key="3">
    <source>
        <dbReference type="Proteomes" id="UP000295493"/>
    </source>
</evidence>
<evidence type="ECO:0000313" key="2">
    <source>
        <dbReference type="EMBL" id="TDN81163.1"/>
    </source>
</evidence>
<sequence length="186" mass="20356">MLLRGDPVLQERIHILMERTGASMAGVTVIDHDTCWLPICHSASLESISVSESLCATVVSQNKLSLIADLTTDPVLGTHPAVVGPMKVRAYAGVPLKGILGSAIGSVFVADTKARSDFDDRVIALLHVEAEYIQDEIKLERRRYRTRHTVVPPMMELIREAMRAGDDELVTMLDKILQSVDPAAGR</sequence>
<dbReference type="PANTHER" id="PTHR43102">
    <property type="entry name" value="SLR1143 PROTEIN"/>
    <property type="match status" value="1"/>
</dbReference>
<comment type="caution">
    <text evidence="2">The sequence shown here is derived from an EMBL/GenBank/DDBJ whole genome shotgun (WGS) entry which is preliminary data.</text>
</comment>
<reference evidence="2 3" key="1">
    <citation type="submission" date="2019-03" db="EMBL/GenBank/DDBJ databases">
        <title>Genomic Encyclopedia of Type Strains, Phase IV (KMG-IV): sequencing the most valuable type-strain genomes for metagenomic binning, comparative biology and taxonomic classification.</title>
        <authorList>
            <person name="Goeker M."/>
        </authorList>
    </citation>
    <scope>NUCLEOTIDE SEQUENCE [LARGE SCALE GENOMIC DNA]</scope>
    <source>
        <strain evidence="2 3">DSM 25059</strain>
    </source>
</reference>
<name>A0A4R6FIG7_9SPHN</name>
<feature type="domain" description="GAF" evidence="1">
    <location>
        <begin position="9"/>
        <end position="128"/>
    </location>
</feature>
<dbReference type="Pfam" id="PF01590">
    <property type="entry name" value="GAF"/>
    <property type="match status" value="1"/>
</dbReference>
<dbReference type="EMBL" id="SNWD01000008">
    <property type="protein sequence ID" value="TDN81163.1"/>
    <property type="molecule type" value="Genomic_DNA"/>
</dbReference>
<dbReference type="PANTHER" id="PTHR43102:SF2">
    <property type="entry name" value="GAF DOMAIN-CONTAINING PROTEIN"/>
    <property type="match status" value="1"/>
</dbReference>
<accession>A0A4R6FIG7</accession>
<evidence type="ECO:0000259" key="1">
    <source>
        <dbReference type="Pfam" id="PF01590"/>
    </source>
</evidence>
<organism evidence="2 3">
    <name type="scientific">Stakelama pacifica</name>
    <dbReference type="NCBI Taxonomy" id="517720"/>
    <lineage>
        <taxon>Bacteria</taxon>
        <taxon>Pseudomonadati</taxon>
        <taxon>Pseudomonadota</taxon>
        <taxon>Alphaproteobacteria</taxon>
        <taxon>Sphingomonadales</taxon>
        <taxon>Sphingomonadaceae</taxon>
        <taxon>Stakelama</taxon>
    </lineage>
</organism>
<dbReference type="AlphaFoldDB" id="A0A4R6FIG7"/>
<dbReference type="SUPFAM" id="SSF55781">
    <property type="entry name" value="GAF domain-like"/>
    <property type="match status" value="1"/>
</dbReference>
<keyword evidence="3" id="KW-1185">Reference proteome</keyword>
<dbReference type="RefSeq" id="WP_229668258.1">
    <property type="nucleotide sequence ID" value="NZ_BMLU01000008.1"/>
</dbReference>
<protein>
    <submittedName>
        <fullName evidence="2">GAF domain-containing protein</fullName>
    </submittedName>
</protein>
<dbReference type="InterPro" id="IPR003018">
    <property type="entry name" value="GAF"/>
</dbReference>
<dbReference type="Proteomes" id="UP000295493">
    <property type="component" value="Unassembled WGS sequence"/>
</dbReference>